<dbReference type="InterPro" id="IPR036148">
    <property type="entry name" value="MmgE/PrpD_sf"/>
</dbReference>
<reference evidence="4" key="1">
    <citation type="submission" date="2021-01" db="EMBL/GenBank/DDBJ databases">
        <authorList>
            <consortium name="Aspergillus chevalieri M1 genome sequencing consortium"/>
            <person name="Kazuki M."/>
            <person name="Futagami T."/>
        </authorList>
    </citation>
    <scope>NUCLEOTIDE SEQUENCE</scope>
    <source>
        <strain evidence="4">M1</strain>
    </source>
</reference>
<dbReference type="PANTHER" id="PTHR16943">
    <property type="entry name" value="2-METHYLCITRATE DEHYDRATASE-RELATED"/>
    <property type="match status" value="1"/>
</dbReference>
<dbReference type="KEGG" id="ache:ACHE_50807S"/>
<comment type="similarity">
    <text evidence="1">Belongs to the PrpD family.</text>
</comment>
<evidence type="ECO:0000256" key="1">
    <source>
        <dbReference type="ARBA" id="ARBA00006174"/>
    </source>
</evidence>
<feature type="domain" description="MmgE/PrpD N-terminal" evidence="2">
    <location>
        <begin position="21"/>
        <end position="262"/>
    </location>
</feature>
<dbReference type="InterPro" id="IPR042188">
    <property type="entry name" value="MmgE/PrpD_sf_2"/>
</dbReference>
<dbReference type="EMBL" id="AP024420">
    <property type="protein sequence ID" value="BCR89609.1"/>
    <property type="molecule type" value="Genomic_DNA"/>
</dbReference>
<dbReference type="SUPFAM" id="SSF103378">
    <property type="entry name" value="2-methylcitrate dehydratase PrpD"/>
    <property type="match status" value="1"/>
</dbReference>
<reference evidence="4" key="2">
    <citation type="submission" date="2021-02" db="EMBL/GenBank/DDBJ databases">
        <title>Aspergillus chevalieri M1 genome sequence.</title>
        <authorList>
            <person name="Kadooka C."/>
            <person name="Mori K."/>
            <person name="Futagami T."/>
        </authorList>
    </citation>
    <scope>NUCLEOTIDE SEQUENCE</scope>
    <source>
        <strain evidence="4">M1</strain>
    </source>
</reference>
<dbReference type="GeneID" id="66983967"/>
<dbReference type="Proteomes" id="UP000637239">
    <property type="component" value="Chromosome 5"/>
</dbReference>
<sequence>MTQYDQPIIDITNYIYTPLHPSSPALSAARTALLDALGCTIQTVSSSAEARKLIGPVVNSTHVPDGFRLPGTGYRLDPVKGAFDMGVLIRYLDYNDALWGREWGHPSDNIGAILSVSDWLSRTTKDNKHTGPPLTIQTLLIAITKAYEIQGLHQLHNAFNAYGIDHVILVKLASAAVTAWLLGLSQTQAMAAISHVWMDGHPSRVYRSGSNTIPRKGWAAGDACMRAVHLALLVRAGQVGAGEALSAVPYGFLERTFGTKGFVMPQAFGDWAVQNVLFKVMPVEGHGIAAVEAALVQGSRMRESGMRVEEDIMRVKVRATAAADLIINKKGVLRNAADRDHCIQYVIAVALLKGHAPEVGDYADGSYWAQSVAVDSMRERIEVTADEGLTKDYLDLEKRSIGAGLTVYLRDGRVLDEVLVEYPIGHVKNPATGDAVREKFGRNMRVMFSDTEIARIVEAVQVDDLRISDFVDLFARDAPESRL</sequence>
<dbReference type="GO" id="GO:0016829">
    <property type="term" value="F:lyase activity"/>
    <property type="evidence" value="ECO:0007669"/>
    <property type="project" value="InterPro"/>
</dbReference>
<gene>
    <name evidence="4" type="ORF">ACHE_50807S</name>
</gene>
<dbReference type="InterPro" id="IPR045336">
    <property type="entry name" value="MmgE_PrpD_N"/>
</dbReference>
<accession>A0A7R7VRS6</accession>
<organism evidence="4 5">
    <name type="scientific">Aspergillus chevalieri</name>
    <name type="common">Eurotium chevalieri</name>
    <dbReference type="NCBI Taxonomy" id="182096"/>
    <lineage>
        <taxon>Eukaryota</taxon>
        <taxon>Fungi</taxon>
        <taxon>Dikarya</taxon>
        <taxon>Ascomycota</taxon>
        <taxon>Pezizomycotina</taxon>
        <taxon>Eurotiomycetes</taxon>
        <taxon>Eurotiomycetidae</taxon>
        <taxon>Eurotiales</taxon>
        <taxon>Aspergillaceae</taxon>
        <taxon>Aspergillus</taxon>
        <taxon>Aspergillus subgen. Aspergillus</taxon>
    </lineage>
</organism>
<dbReference type="Gene3D" id="1.10.4100.10">
    <property type="entry name" value="2-methylcitrate dehydratase PrpD"/>
    <property type="match status" value="1"/>
</dbReference>
<dbReference type="AlphaFoldDB" id="A0A7R7VRS6"/>
<evidence type="ECO:0000259" key="2">
    <source>
        <dbReference type="Pfam" id="PF03972"/>
    </source>
</evidence>
<evidence type="ECO:0000313" key="4">
    <source>
        <dbReference type="EMBL" id="BCR89609.1"/>
    </source>
</evidence>
<dbReference type="Pfam" id="PF03972">
    <property type="entry name" value="MmgE_PrpD_N"/>
    <property type="match status" value="1"/>
</dbReference>
<evidence type="ECO:0008006" key="6">
    <source>
        <dbReference type="Google" id="ProtNLM"/>
    </source>
</evidence>
<evidence type="ECO:0000313" key="5">
    <source>
        <dbReference type="Proteomes" id="UP000637239"/>
    </source>
</evidence>
<dbReference type="InterPro" id="IPR042183">
    <property type="entry name" value="MmgE/PrpD_sf_1"/>
</dbReference>
<dbReference type="Gene3D" id="3.30.1330.120">
    <property type="entry name" value="2-methylcitrate dehydratase PrpD"/>
    <property type="match status" value="1"/>
</dbReference>
<dbReference type="GO" id="GO:0005739">
    <property type="term" value="C:mitochondrion"/>
    <property type="evidence" value="ECO:0007669"/>
    <property type="project" value="TreeGrafter"/>
</dbReference>
<dbReference type="PANTHER" id="PTHR16943:SF15">
    <property type="entry name" value="DEHYDRATASE (PRPD), PUTATIVE-RELATED"/>
    <property type="match status" value="1"/>
</dbReference>
<dbReference type="Pfam" id="PF19305">
    <property type="entry name" value="MmgE_PrpD_C"/>
    <property type="match status" value="1"/>
</dbReference>
<name>A0A7R7VRS6_ASPCH</name>
<feature type="domain" description="MmgE/PrpD C-terminal" evidence="3">
    <location>
        <begin position="282"/>
        <end position="460"/>
    </location>
</feature>
<dbReference type="InterPro" id="IPR005656">
    <property type="entry name" value="MmgE_PrpD"/>
</dbReference>
<evidence type="ECO:0000259" key="3">
    <source>
        <dbReference type="Pfam" id="PF19305"/>
    </source>
</evidence>
<dbReference type="InterPro" id="IPR045337">
    <property type="entry name" value="MmgE_PrpD_C"/>
</dbReference>
<keyword evidence="5" id="KW-1185">Reference proteome</keyword>
<proteinExistence type="inferred from homology"/>
<protein>
    <recommendedName>
        <fullName evidence="6">2-methylcitrate dehydratase</fullName>
    </recommendedName>
</protein>
<dbReference type="RefSeq" id="XP_043138131.1">
    <property type="nucleotide sequence ID" value="XM_043280565.1"/>
</dbReference>